<dbReference type="Pfam" id="PF09551">
    <property type="entry name" value="Spore_II_R"/>
    <property type="match status" value="1"/>
</dbReference>
<feature type="signal peptide" evidence="1">
    <location>
        <begin position="1"/>
        <end position="25"/>
    </location>
</feature>
<keyword evidence="1" id="KW-0732">Signal</keyword>
<protein>
    <submittedName>
        <fullName evidence="2">Stage II sporulation protein R</fullName>
    </submittedName>
</protein>
<gene>
    <name evidence="2" type="ORF">IAB07_01525</name>
</gene>
<reference evidence="2" key="1">
    <citation type="submission" date="2020-10" db="EMBL/GenBank/DDBJ databases">
        <authorList>
            <person name="Gilroy R."/>
        </authorList>
    </citation>
    <scope>NUCLEOTIDE SEQUENCE</scope>
    <source>
        <strain evidence="2">9366</strain>
    </source>
</reference>
<accession>A0A9D1SJG0</accession>
<reference evidence="2" key="2">
    <citation type="journal article" date="2021" name="PeerJ">
        <title>Extensive microbial diversity within the chicken gut microbiome revealed by metagenomics and culture.</title>
        <authorList>
            <person name="Gilroy R."/>
            <person name="Ravi A."/>
            <person name="Getino M."/>
            <person name="Pursley I."/>
            <person name="Horton D.L."/>
            <person name="Alikhan N.F."/>
            <person name="Baker D."/>
            <person name="Gharbi K."/>
            <person name="Hall N."/>
            <person name="Watson M."/>
            <person name="Adriaenssens E.M."/>
            <person name="Foster-Nyarko E."/>
            <person name="Jarju S."/>
            <person name="Secka A."/>
            <person name="Antonio M."/>
            <person name="Oren A."/>
            <person name="Chaudhuri R.R."/>
            <person name="La Ragione R."/>
            <person name="Hildebrand F."/>
            <person name="Pallen M.J."/>
        </authorList>
    </citation>
    <scope>NUCLEOTIDE SEQUENCE</scope>
    <source>
        <strain evidence="2">9366</strain>
    </source>
</reference>
<name>A0A9D1SJG0_9FIRM</name>
<evidence type="ECO:0000256" key="1">
    <source>
        <dbReference type="SAM" id="SignalP"/>
    </source>
</evidence>
<comment type="caution">
    <text evidence="2">The sequence shown here is derived from an EMBL/GenBank/DDBJ whole genome shotgun (WGS) entry which is preliminary data.</text>
</comment>
<dbReference type="PROSITE" id="PS51257">
    <property type="entry name" value="PROKAR_LIPOPROTEIN"/>
    <property type="match status" value="1"/>
</dbReference>
<organism evidence="2 3">
    <name type="scientific">Candidatus Caccalectryoclostridium excrementigallinarum</name>
    <dbReference type="NCBI Taxonomy" id="2840710"/>
    <lineage>
        <taxon>Bacteria</taxon>
        <taxon>Bacillati</taxon>
        <taxon>Bacillota</taxon>
        <taxon>Clostridia</taxon>
        <taxon>Christensenellales</taxon>
        <taxon>Christensenellaceae</taxon>
        <taxon>Christensenellaceae incertae sedis</taxon>
        <taxon>Candidatus Caccalectryoclostridium</taxon>
    </lineage>
</organism>
<feature type="chain" id="PRO_5039314472" evidence="1">
    <location>
        <begin position="26"/>
        <end position="180"/>
    </location>
</feature>
<dbReference type="InterPro" id="IPR014202">
    <property type="entry name" value="Spore_II_R"/>
</dbReference>
<sequence>MKKFGKLIKYIAAALILLLTCATFAALSACAEENTQYLRIHIRANSNSREDQDVKYAVKDAVVEYLTPQLEEANTMSQALDIVQKNLPALNELCSSVLLSEGFSYGANARTCREQFPARTYGSLTLSDGVYDALIIDLGNGSGDNWWCVVFPPLCFVSAEDGDFAYKSLIAELWRKYFCL</sequence>
<dbReference type="Proteomes" id="UP000824145">
    <property type="component" value="Unassembled WGS sequence"/>
</dbReference>
<evidence type="ECO:0000313" key="2">
    <source>
        <dbReference type="EMBL" id="HIU62436.1"/>
    </source>
</evidence>
<evidence type="ECO:0000313" key="3">
    <source>
        <dbReference type="Proteomes" id="UP000824145"/>
    </source>
</evidence>
<dbReference type="AlphaFoldDB" id="A0A9D1SJG0"/>
<proteinExistence type="predicted"/>
<dbReference type="EMBL" id="DVNJ01000005">
    <property type="protein sequence ID" value="HIU62436.1"/>
    <property type="molecule type" value="Genomic_DNA"/>
</dbReference>